<gene>
    <name evidence="2" type="ORF">HKK74_36805</name>
</gene>
<evidence type="ECO:0000313" key="2">
    <source>
        <dbReference type="EMBL" id="MBC6471012.1"/>
    </source>
</evidence>
<proteinExistence type="predicted"/>
<dbReference type="EMBL" id="JABVEC010000054">
    <property type="protein sequence ID" value="MBC6471012.1"/>
    <property type="molecule type" value="Genomic_DNA"/>
</dbReference>
<dbReference type="InterPro" id="IPR007278">
    <property type="entry name" value="DUF397"/>
</dbReference>
<dbReference type="Proteomes" id="UP000805614">
    <property type="component" value="Unassembled WGS sequence"/>
</dbReference>
<reference evidence="2 3" key="1">
    <citation type="submission" date="2020-06" db="EMBL/GenBank/DDBJ databases">
        <title>Actinomadura xiongansis sp. nov., isolated from soil of Baiyangdian.</title>
        <authorList>
            <person name="Zhang X."/>
        </authorList>
    </citation>
    <scope>NUCLEOTIDE SEQUENCE [LARGE SCALE GENOMIC DNA]</scope>
    <source>
        <strain evidence="2 3">HBUM206468</strain>
    </source>
</reference>
<organism evidence="2 3">
    <name type="scientific">Actinomadura alba</name>
    <dbReference type="NCBI Taxonomy" id="406431"/>
    <lineage>
        <taxon>Bacteria</taxon>
        <taxon>Bacillati</taxon>
        <taxon>Actinomycetota</taxon>
        <taxon>Actinomycetes</taxon>
        <taxon>Streptosporangiales</taxon>
        <taxon>Thermomonosporaceae</taxon>
        <taxon>Actinomadura</taxon>
    </lineage>
</organism>
<evidence type="ECO:0000259" key="1">
    <source>
        <dbReference type="Pfam" id="PF04149"/>
    </source>
</evidence>
<accession>A0ABR7M2U3</accession>
<name>A0ABR7M2U3_9ACTN</name>
<dbReference type="RefSeq" id="WP_187248052.1">
    <property type="nucleotide sequence ID" value="NZ_BAAAOK010000001.1"/>
</dbReference>
<dbReference type="Pfam" id="PF04149">
    <property type="entry name" value="DUF397"/>
    <property type="match status" value="1"/>
</dbReference>
<keyword evidence="3" id="KW-1185">Reference proteome</keyword>
<protein>
    <submittedName>
        <fullName evidence="2">DUF397 domain-containing protein</fullName>
    </submittedName>
</protein>
<comment type="caution">
    <text evidence="2">The sequence shown here is derived from an EMBL/GenBank/DDBJ whole genome shotgun (WGS) entry which is preliminary data.</text>
</comment>
<sequence length="65" mass="7147">MDLSRVVWRKCRRSGNGGANCVEVAPIGDVIAVRDSKNPDGSRLAFDHAAWAAFARRVRSGEYDL</sequence>
<evidence type="ECO:0000313" key="3">
    <source>
        <dbReference type="Proteomes" id="UP000805614"/>
    </source>
</evidence>
<feature type="domain" description="DUF397" evidence="1">
    <location>
        <begin position="7"/>
        <end position="59"/>
    </location>
</feature>